<evidence type="ECO:0000313" key="7">
    <source>
        <dbReference type="Proteomes" id="UP000604243"/>
    </source>
</evidence>
<comment type="similarity">
    <text evidence="1">Belongs to the ABC transporter superfamily.</text>
</comment>
<evidence type="ECO:0000256" key="2">
    <source>
        <dbReference type="ARBA" id="ARBA00022448"/>
    </source>
</evidence>
<evidence type="ECO:0000256" key="1">
    <source>
        <dbReference type="ARBA" id="ARBA00005417"/>
    </source>
</evidence>
<keyword evidence="2" id="KW-0813">Transport</keyword>
<dbReference type="InterPro" id="IPR050153">
    <property type="entry name" value="Metal_Ion_Import_ABC"/>
</dbReference>
<feature type="domain" description="ABC transporter" evidence="5">
    <location>
        <begin position="12"/>
        <end position="247"/>
    </location>
</feature>
<dbReference type="EMBL" id="BMZM01000003">
    <property type="protein sequence ID" value="GHC29489.1"/>
    <property type="molecule type" value="Genomic_DNA"/>
</dbReference>
<keyword evidence="4 6" id="KW-0067">ATP-binding</keyword>
<dbReference type="InterPro" id="IPR003593">
    <property type="entry name" value="AAA+_ATPase"/>
</dbReference>
<dbReference type="GO" id="GO:0005524">
    <property type="term" value="F:ATP binding"/>
    <property type="evidence" value="ECO:0007669"/>
    <property type="project" value="UniProtKB-KW"/>
</dbReference>
<dbReference type="PROSITE" id="PS00211">
    <property type="entry name" value="ABC_TRANSPORTER_1"/>
    <property type="match status" value="1"/>
</dbReference>
<dbReference type="Gene3D" id="3.40.50.300">
    <property type="entry name" value="P-loop containing nucleotide triphosphate hydrolases"/>
    <property type="match status" value="1"/>
</dbReference>
<proteinExistence type="inferred from homology"/>
<comment type="caution">
    <text evidence="6">The sequence shown here is derived from an EMBL/GenBank/DDBJ whole genome shotgun (WGS) entry which is preliminary data.</text>
</comment>
<evidence type="ECO:0000259" key="5">
    <source>
        <dbReference type="PROSITE" id="PS50893"/>
    </source>
</evidence>
<dbReference type="Proteomes" id="UP000604243">
    <property type="component" value="Unassembled WGS sequence"/>
</dbReference>
<dbReference type="RefSeq" id="WP_189518509.1">
    <property type="nucleotide sequence ID" value="NZ_BMZM01000003.1"/>
</dbReference>
<keyword evidence="7" id="KW-1185">Reference proteome</keyword>
<dbReference type="SMART" id="SM00382">
    <property type="entry name" value="AAA"/>
    <property type="match status" value="1"/>
</dbReference>
<dbReference type="InterPro" id="IPR017871">
    <property type="entry name" value="ABC_transporter-like_CS"/>
</dbReference>
<protein>
    <submittedName>
        <fullName evidence="6">Iron transport system ATP-binding protein</fullName>
    </submittedName>
</protein>
<dbReference type="Pfam" id="PF00005">
    <property type="entry name" value="ABC_tran"/>
    <property type="match status" value="1"/>
</dbReference>
<keyword evidence="3" id="KW-0547">Nucleotide-binding</keyword>
<evidence type="ECO:0000256" key="3">
    <source>
        <dbReference type="ARBA" id="ARBA00022741"/>
    </source>
</evidence>
<evidence type="ECO:0000256" key="4">
    <source>
        <dbReference type="ARBA" id="ARBA00022840"/>
    </source>
</evidence>
<dbReference type="InterPro" id="IPR027417">
    <property type="entry name" value="P-loop_NTPase"/>
</dbReference>
<dbReference type="CDD" id="cd03235">
    <property type="entry name" value="ABC_Metallic_Cations"/>
    <property type="match status" value="1"/>
</dbReference>
<dbReference type="SUPFAM" id="SSF52540">
    <property type="entry name" value="P-loop containing nucleoside triphosphate hydrolases"/>
    <property type="match status" value="1"/>
</dbReference>
<sequence>MSDQYQHDGPAIEVSRTSVRYPDGHLGIQDISLTLPHACVCALIGPNGSGKSTLCKTILGFTRPTSGRVQLMGMTVRQAQKRNLVAYVPQAEEVDWQFPVSVRDVVMMGRQGQMNWLRIPSATDRRHVEAAMTRMEITDLAHKQIGMLSGGQKKRVFLARALAQGSRILVLDEPFTGVDAHTEQGIMALISGLREEGVTVLIVTHALSNVPQYCDHVAMVSRQLIAFGPVATTFTQRHLAATFGDVMADTVLSGVEADLPERTASWSLS</sequence>
<dbReference type="PANTHER" id="PTHR42734:SF5">
    <property type="entry name" value="IRON TRANSPORT SYSTEM ATP-BINDING PROTEIN HI_0361-RELATED"/>
    <property type="match status" value="1"/>
</dbReference>
<gene>
    <name evidence="6" type="ORF">GCM10010082_24050</name>
</gene>
<dbReference type="InterPro" id="IPR003439">
    <property type="entry name" value="ABC_transporter-like_ATP-bd"/>
</dbReference>
<reference evidence="7" key="1">
    <citation type="journal article" date="2019" name="Int. J. Syst. Evol. Microbiol.">
        <title>The Global Catalogue of Microorganisms (GCM) 10K type strain sequencing project: providing services to taxonomists for standard genome sequencing and annotation.</title>
        <authorList>
            <consortium name="The Broad Institute Genomics Platform"/>
            <consortium name="The Broad Institute Genome Sequencing Center for Infectious Disease"/>
            <person name="Wu L."/>
            <person name="Ma J."/>
        </authorList>
    </citation>
    <scope>NUCLEOTIDE SEQUENCE [LARGE SCALE GENOMIC DNA]</scope>
    <source>
        <strain evidence="7">KCTC 42082</strain>
    </source>
</reference>
<dbReference type="PROSITE" id="PS50893">
    <property type="entry name" value="ABC_TRANSPORTER_2"/>
    <property type="match status" value="1"/>
</dbReference>
<dbReference type="PANTHER" id="PTHR42734">
    <property type="entry name" value="METAL TRANSPORT SYSTEM ATP-BINDING PROTEIN TM_0124-RELATED"/>
    <property type="match status" value="1"/>
</dbReference>
<accession>A0ABQ3FLM7</accession>
<organism evidence="6 7">
    <name type="scientific">Kushneria pakistanensis</name>
    <dbReference type="NCBI Taxonomy" id="1508770"/>
    <lineage>
        <taxon>Bacteria</taxon>
        <taxon>Pseudomonadati</taxon>
        <taxon>Pseudomonadota</taxon>
        <taxon>Gammaproteobacteria</taxon>
        <taxon>Oceanospirillales</taxon>
        <taxon>Halomonadaceae</taxon>
        <taxon>Kushneria</taxon>
    </lineage>
</organism>
<name>A0ABQ3FLM7_9GAMM</name>
<evidence type="ECO:0000313" key="6">
    <source>
        <dbReference type="EMBL" id="GHC29489.1"/>
    </source>
</evidence>